<name>A0ABT1DLU7_9ACTN</name>
<comment type="caution">
    <text evidence="1">The sequence shown here is derived from an EMBL/GenBank/DDBJ whole genome shotgun (WGS) entry which is preliminary data.</text>
</comment>
<organism evidence="1 2">
    <name type="scientific">Paractinoplanes aksuensis</name>
    <dbReference type="NCBI Taxonomy" id="2939490"/>
    <lineage>
        <taxon>Bacteria</taxon>
        <taxon>Bacillati</taxon>
        <taxon>Actinomycetota</taxon>
        <taxon>Actinomycetes</taxon>
        <taxon>Micromonosporales</taxon>
        <taxon>Micromonosporaceae</taxon>
        <taxon>Paractinoplanes</taxon>
    </lineage>
</organism>
<dbReference type="Proteomes" id="UP001523369">
    <property type="component" value="Unassembled WGS sequence"/>
</dbReference>
<sequence length="189" mass="21536">MNGIFCVEGQWHRSLTDRSSVLPTLELLDRLKMCSFIHKDVATPEELHYFLKRWTERRYTRFKVGYFAMHGEASRLWVTDQSAVELDAVAENLEGGCKGKRLYFASCSVMRASDAVLTNFLEVTGAAMICGFARDVDWMEAASFELVLLNHLVNGNRVDAAERTMRSQRWAPLADHLGFRIHYANGRVA</sequence>
<gene>
    <name evidence="1" type="ORF">M1L60_14510</name>
</gene>
<proteinExistence type="predicted"/>
<dbReference type="InterPro" id="IPR046584">
    <property type="entry name" value="DUF6642"/>
</dbReference>
<reference evidence="1 2" key="1">
    <citation type="submission" date="2022-06" db="EMBL/GenBank/DDBJ databases">
        <title>New Species of the Genus Actinoplanes, ActinopZanes ferrugineus.</title>
        <authorList>
            <person name="Ding P."/>
        </authorList>
    </citation>
    <scope>NUCLEOTIDE SEQUENCE [LARGE SCALE GENOMIC DNA]</scope>
    <source>
        <strain evidence="1 2">TRM88003</strain>
    </source>
</reference>
<dbReference type="EMBL" id="JAMYJR010000013">
    <property type="protein sequence ID" value="MCO8271807.1"/>
    <property type="molecule type" value="Genomic_DNA"/>
</dbReference>
<dbReference type="RefSeq" id="WP_253237925.1">
    <property type="nucleotide sequence ID" value="NZ_JAMYJR010000013.1"/>
</dbReference>
<accession>A0ABT1DLU7</accession>
<keyword evidence="2" id="KW-1185">Reference proteome</keyword>
<protein>
    <recommendedName>
        <fullName evidence="3">F-box associated domain-containing protein</fullName>
    </recommendedName>
</protein>
<evidence type="ECO:0000313" key="1">
    <source>
        <dbReference type="EMBL" id="MCO8271807.1"/>
    </source>
</evidence>
<dbReference type="Pfam" id="PF20347">
    <property type="entry name" value="DUF6642"/>
    <property type="match status" value="1"/>
</dbReference>
<evidence type="ECO:0000313" key="2">
    <source>
        <dbReference type="Proteomes" id="UP001523369"/>
    </source>
</evidence>
<evidence type="ECO:0008006" key="3">
    <source>
        <dbReference type="Google" id="ProtNLM"/>
    </source>
</evidence>